<dbReference type="PROSITE" id="PS51746">
    <property type="entry name" value="PPM_2"/>
    <property type="match status" value="1"/>
</dbReference>
<dbReference type="SMART" id="SM00331">
    <property type="entry name" value="PP2C_SIG"/>
    <property type="match status" value="1"/>
</dbReference>
<dbReference type="PATRIC" id="fig|28229.4.peg.861"/>
<dbReference type="InterPro" id="IPR011009">
    <property type="entry name" value="Kinase-like_dom_sf"/>
</dbReference>
<dbReference type="Proteomes" id="UP000029843">
    <property type="component" value="Unassembled WGS sequence"/>
</dbReference>
<dbReference type="GO" id="GO:0004674">
    <property type="term" value="F:protein serine/threonine kinase activity"/>
    <property type="evidence" value="ECO:0007669"/>
    <property type="project" value="UniProtKB-KW"/>
</dbReference>
<dbReference type="Gene3D" id="1.10.510.10">
    <property type="entry name" value="Transferase(Phosphotransferase) domain 1"/>
    <property type="match status" value="1"/>
</dbReference>
<evidence type="ECO:0000256" key="1">
    <source>
        <dbReference type="SAM" id="Phobius"/>
    </source>
</evidence>
<keyword evidence="1" id="KW-1133">Transmembrane helix</keyword>
<dbReference type="InterPro" id="IPR001932">
    <property type="entry name" value="PPM-type_phosphatase-like_dom"/>
</dbReference>
<keyword evidence="4" id="KW-0808">Transferase</keyword>
<dbReference type="EMBL" id="JQED01000005">
    <property type="protein sequence ID" value="KGJ94656.1"/>
    <property type="molecule type" value="Genomic_DNA"/>
</dbReference>
<dbReference type="PROSITE" id="PS50011">
    <property type="entry name" value="PROTEIN_KINASE_DOM"/>
    <property type="match status" value="1"/>
</dbReference>
<dbReference type="Gene3D" id="3.60.40.10">
    <property type="entry name" value="PPM-type phosphatase domain"/>
    <property type="match status" value="1"/>
</dbReference>
<proteinExistence type="predicted"/>
<keyword evidence="1" id="KW-0472">Membrane</keyword>
<dbReference type="PANTHER" id="PTHR44167">
    <property type="entry name" value="OVARIAN-SPECIFIC SERINE/THREONINE-PROTEIN KINASE LOK-RELATED"/>
    <property type="match status" value="1"/>
</dbReference>
<dbReference type="CDD" id="cd14014">
    <property type="entry name" value="STKc_PknB_like"/>
    <property type="match status" value="1"/>
</dbReference>
<feature type="transmembrane region" description="Helical" evidence="1">
    <location>
        <begin position="592"/>
        <end position="611"/>
    </location>
</feature>
<comment type="caution">
    <text evidence="4">The sequence shown here is derived from an EMBL/GenBank/DDBJ whole genome shotgun (WGS) entry which is preliminary data.</text>
</comment>
<evidence type="ECO:0000313" key="4">
    <source>
        <dbReference type="EMBL" id="KGJ94656.1"/>
    </source>
</evidence>
<dbReference type="InterPro" id="IPR000719">
    <property type="entry name" value="Prot_kinase_dom"/>
</dbReference>
<dbReference type="InterPro" id="IPR008271">
    <property type="entry name" value="Ser/Thr_kinase_AS"/>
</dbReference>
<dbReference type="CDD" id="cd00143">
    <property type="entry name" value="PP2Cc"/>
    <property type="match status" value="1"/>
</dbReference>
<dbReference type="SUPFAM" id="SSF56112">
    <property type="entry name" value="Protein kinase-like (PK-like)"/>
    <property type="match status" value="1"/>
</dbReference>
<dbReference type="InterPro" id="IPR036457">
    <property type="entry name" value="PPM-type-like_dom_sf"/>
</dbReference>
<evidence type="ECO:0000259" key="2">
    <source>
        <dbReference type="PROSITE" id="PS50011"/>
    </source>
</evidence>
<feature type="domain" description="PPM-type phosphatase" evidence="3">
    <location>
        <begin position="32"/>
        <end position="265"/>
    </location>
</feature>
<dbReference type="Pfam" id="PF13672">
    <property type="entry name" value="PP2C_2"/>
    <property type="match status" value="1"/>
</dbReference>
<protein>
    <submittedName>
        <fullName evidence="4">Serine/threonine protein kinase</fullName>
    </submittedName>
</protein>
<dbReference type="SMART" id="SM00332">
    <property type="entry name" value="PP2Cc"/>
    <property type="match status" value="1"/>
</dbReference>
<feature type="domain" description="Protein kinase" evidence="2">
    <location>
        <begin position="298"/>
        <end position="575"/>
    </location>
</feature>
<dbReference type="SMART" id="SM00220">
    <property type="entry name" value="S_TKc"/>
    <property type="match status" value="1"/>
</dbReference>
<dbReference type="AlphaFoldDB" id="A0A099KVS6"/>
<dbReference type="RefSeq" id="WP_052056244.1">
    <property type="nucleotide sequence ID" value="NZ_JQED01000005.1"/>
</dbReference>
<keyword evidence="1" id="KW-0812">Transmembrane</keyword>
<sequence>METDNKADTKQAAQAANATQSTPFTQAKLQVFLGGYSSAGIKATNEDAFASLVPKEAELTAKGVVAVIADGVSSANKAADAAQLSVTQFINDYYATPQTWSTQKSASKVLSSLNQWLYAQTDAVSGYTLQWLTTFSALIVKSSTGYIFHVGDTRISQYRQDELEVLTKDHQQKQGPSHSVLTRALGADHRLQVDVQQVAVRAGDIFVLTCDGVHEYLSAQLIKKQLSQLTQSPSTLALEQMAKLLTELAIENGSKDNVSCLLVYIGGTPNRALVEIERELLNKAIPPALSIGNSIDNYEICKVIHASIRSHLYLAKHPDEVEPCVLKVPSQNLADDSSYLQGFIREAWLGERLNNSHVMKIKRGSDKSRFLYHVCEYIEGQTLGQWMFDNPKPNLAQVRDIIEQIIIALRSFQRLEVIHRDLKPDNIMIDAYGKVFLIDYGTALIASLAENNDVVTETVPQGTLNYIAPETLLTLHADHQSDLFSLGVITYEMLCGELPFKPMQRADINCHNYTINNKQTRVENYSQWQYRSIRQFRSDLPFWLDMVLSKATQADPKLRLQAFSELKADLRKPTASALEEYKSQPILQRNPVLFWQGVTAFFFILWLSAVLF</sequence>
<accession>A0A099KVS6</accession>
<dbReference type="PANTHER" id="PTHR44167:SF24">
    <property type="entry name" value="SERINE_THREONINE-PROTEIN KINASE CHK2"/>
    <property type="match status" value="1"/>
</dbReference>
<organism evidence="4 5">
    <name type="scientific">Colwellia psychrerythraea</name>
    <name type="common">Vibrio psychroerythus</name>
    <dbReference type="NCBI Taxonomy" id="28229"/>
    <lineage>
        <taxon>Bacteria</taxon>
        <taxon>Pseudomonadati</taxon>
        <taxon>Pseudomonadota</taxon>
        <taxon>Gammaproteobacteria</taxon>
        <taxon>Alteromonadales</taxon>
        <taxon>Colwelliaceae</taxon>
        <taxon>Colwellia</taxon>
    </lineage>
</organism>
<name>A0A099KVS6_COLPS</name>
<dbReference type="GO" id="GO:0005524">
    <property type="term" value="F:ATP binding"/>
    <property type="evidence" value="ECO:0007669"/>
    <property type="project" value="InterPro"/>
</dbReference>
<reference evidence="4 5" key="1">
    <citation type="submission" date="2014-08" db="EMBL/GenBank/DDBJ databases">
        <title>Genomic and Phenotypic Diversity of Colwellia psychrerythraea strains from Disparate Marine Basins.</title>
        <authorList>
            <person name="Techtmann S.M."/>
            <person name="Stelling S.C."/>
            <person name="Utturkar S.M."/>
            <person name="Alshibli N."/>
            <person name="Harris A."/>
            <person name="Brown S.D."/>
            <person name="Hazen T.C."/>
        </authorList>
    </citation>
    <scope>NUCLEOTIDE SEQUENCE [LARGE SCALE GENOMIC DNA]</scope>
    <source>
        <strain evidence="4 5">ND2E</strain>
    </source>
</reference>
<dbReference type="SUPFAM" id="SSF81606">
    <property type="entry name" value="PP2C-like"/>
    <property type="match status" value="1"/>
</dbReference>
<dbReference type="Pfam" id="PF00069">
    <property type="entry name" value="Pkinase"/>
    <property type="match status" value="1"/>
</dbReference>
<keyword evidence="4" id="KW-0723">Serine/threonine-protein kinase</keyword>
<gene>
    <name evidence="4" type="ORF">ND2E_1845</name>
</gene>
<dbReference type="PROSITE" id="PS00108">
    <property type="entry name" value="PROTEIN_KINASE_ST"/>
    <property type="match status" value="1"/>
</dbReference>
<dbReference type="Gene3D" id="3.30.200.20">
    <property type="entry name" value="Phosphorylase Kinase, domain 1"/>
    <property type="match status" value="1"/>
</dbReference>
<dbReference type="OrthoDB" id="9801841at2"/>
<keyword evidence="4" id="KW-0418">Kinase</keyword>
<evidence type="ECO:0000313" key="5">
    <source>
        <dbReference type="Proteomes" id="UP000029843"/>
    </source>
</evidence>
<evidence type="ECO:0000259" key="3">
    <source>
        <dbReference type="PROSITE" id="PS51746"/>
    </source>
</evidence>